<dbReference type="InterPro" id="IPR036388">
    <property type="entry name" value="WH-like_DNA-bd_sf"/>
</dbReference>
<organism evidence="5 6">
    <name type="scientific">Pseudogracilibacillus auburnensis</name>
    <dbReference type="NCBI Taxonomy" id="1494959"/>
    <lineage>
        <taxon>Bacteria</taxon>
        <taxon>Bacillati</taxon>
        <taxon>Bacillota</taxon>
        <taxon>Bacilli</taxon>
        <taxon>Bacillales</taxon>
        <taxon>Bacillaceae</taxon>
        <taxon>Pseudogracilibacillus</taxon>
    </lineage>
</organism>
<dbReference type="GO" id="GO:0003677">
    <property type="term" value="F:DNA binding"/>
    <property type="evidence" value="ECO:0007669"/>
    <property type="project" value="UniProtKB-KW"/>
</dbReference>
<dbReference type="Pfam" id="PF00196">
    <property type="entry name" value="GerE"/>
    <property type="match status" value="1"/>
</dbReference>
<protein>
    <submittedName>
        <fullName evidence="5">GAF domain-containing protein</fullName>
    </submittedName>
</protein>
<keyword evidence="1" id="KW-0805">Transcription regulation</keyword>
<evidence type="ECO:0000256" key="2">
    <source>
        <dbReference type="ARBA" id="ARBA00023125"/>
    </source>
</evidence>
<proteinExistence type="predicted"/>
<dbReference type="InterPro" id="IPR003018">
    <property type="entry name" value="GAF"/>
</dbReference>
<gene>
    <name evidence="5" type="ORF">DFR56_1174</name>
</gene>
<dbReference type="SUPFAM" id="SSF55781">
    <property type="entry name" value="GAF domain-like"/>
    <property type="match status" value="1"/>
</dbReference>
<dbReference type="InterPro" id="IPR000792">
    <property type="entry name" value="Tscrpt_reg_LuxR_C"/>
</dbReference>
<evidence type="ECO:0000256" key="3">
    <source>
        <dbReference type="ARBA" id="ARBA00023163"/>
    </source>
</evidence>
<accession>A0A2V3W1C8</accession>
<dbReference type="PROSITE" id="PS50043">
    <property type="entry name" value="HTH_LUXR_2"/>
    <property type="match status" value="1"/>
</dbReference>
<evidence type="ECO:0000256" key="1">
    <source>
        <dbReference type="ARBA" id="ARBA00023015"/>
    </source>
</evidence>
<comment type="caution">
    <text evidence="5">The sequence shown here is derived from an EMBL/GenBank/DDBJ whole genome shotgun (WGS) entry which is preliminary data.</text>
</comment>
<dbReference type="SMART" id="SM00421">
    <property type="entry name" value="HTH_LUXR"/>
    <property type="match status" value="1"/>
</dbReference>
<sequence>MTLTLDHHMDTLFQHGLEIIRANEASIHNEWAQMKEYFQKAGKRSAKTTVKSVHIFSKIIFNYNYDKETLINKIKVAWKEQIGENPINQFIMTLLESSVHHATKTKSNHTYKDYQAIQLVFTKISEQILSYKTEDPFSIDTFLQHLVYSQQLPIEWVAVVLNQNNLLVVDKWFNKNQCLLNVHPKVQADNIYTLTELLLRIGTNSNRKNIITIPFENVTLLFCIEKKSTTHIMPFISHALQLLQSGKMTLKLTHKEQQWKDAVIMFNEAVIRARTFSDALEIITEGFVNYLPFERCAIFSYSQNDEIGFGLSGHRLDTEAIKGITEEVSNLPLINDGLELLRMFGKNMKYLQPLYIPDAKDGFPEQYINQFQLKSLVVAPIFTPSRSELIGAAILDQGANKKFEISRETYTALIKFGQSAGEILGKFHISIHSLNETLHFSPREIEVLKLMAEGESTTSAAGILHLSEYTVRDYITAIMQKMKARNRTEAVARAIRKGVI</sequence>
<evidence type="ECO:0000313" key="6">
    <source>
        <dbReference type="Proteomes" id="UP000247978"/>
    </source>
</evidence>
<name>A0A2V3W1C8_9BACI</name>
<dbReference type="EMBL" id="QJJQ01000017">
    <property type="protein sequence ID" value="PXW82569.1"/>
    <property type="molecule type" value="Genomic_DNA"/>
</dbReference>
<dbReference type="SUPFAM" id="SSF46894">
    <property type="entry name" value="C-terminal effector domain of the bipartite response regulators"/>
    <property type="match status" value="1"/>
</dbReference>
<dbReference type="AlphaFoldDB" id="A0A2V3W1C8"/>
<dbReference type="InterPro" id="IPR016032">
    <property type="entry name" value="Sig_transdc_resp-reg_C-effctor"/>
</dbReference>
<reference evidence="5 6" key="1">
    <citation type="submission" date="2018-05" db="EMBL/GenBank/DDBJ databases">
        <title>Genomic Encyclopedia of Type Strains, Phase IV (KMG-IV): sequencing the most valuable type-strain genomes for metagenomic binning, comparative biology and taxonomic classification.</title>
        <authorList>
            <person name="Goeker M."/>
        </authorList>
    </citation>
    <scope>NUCLEOTIDE SEQUENCE [LARGE SCALE GENOMIC DNA]</scope>
    <source>
        <strain evidence="5 6">DSM 28556</strain>
    </source>
</reference>
<dbReference type="OrthoDB" id="2825042at2"/>
<dbReference type="PRINTS" id="PR00038">
    <property type="entry name" value="HTHLUXR"/>
</dbReference>
<evidence type="ECO:0000313" key="5">
    <source>
        <dbReference type="EMBL" id="PXW82569.1"/>
    </source>
</evidence>
<dbReference type="Proteomes" id="UP000247978">
    <property type="component" value="Unassembled WGS sequence"/>
</dbReference>
<dbReference type="Gene3D" id="1.10.10.10">
    <property type="entry name" value="Winged helix-like DNA-binding domain superfamily/Winged helix DNA-binding domain"/>
    <property type="match status" value="1"/>
</dbReference>
<dbReference type="GO" id="GO:0006355">
    <property type="term" value="P:regulation of DNA-templated transcription"/>
    <property type="evidence" value="ECO:0007669"/>
    <property type="project" value="InterPro"/>
</dbReference>
<dbReference type="PANTHER" id="PTHR44688">
    <property type="entry name" value="DNA-BINDING TRANSCRIPTIONAL ACTIVATOR DEVR_DOSR"/>
    <property type="match status" value="1"/>
</dbReference>
<dbReference type="Pfam" id="PF01590">
    <property type="entry name" value="GAF"/>
    <property type="match status" value="1"/>
</dbReference>
<feature type="domain" description="HTH luxR-type" evidence="4">
    <location>
        <begin position="433"/>
        <end position="498"/>
    </location>
</feature>
<dbReference type="RefSeq" id="WP_110396964.1">
    <property type="nucleotide sequence ID" value="NZ_JBHUHB010000001.1"/>
</dbReference>
<keyword evidence="3" id="KW-0804">Transcription</keyword>
<keyword evidence="2" id="KW-0238">DNA-binding</keyword>
<evidence type="ECO:0000259" key="4">
    <source>
        <dbReference type="PROSITE" id="PS50043"/>
    </source>
</evidence>
<dbReference type="CDD" id="cd06170">
    <property type="entry name" value="LuxR_C_like"/>
    <property type="match status" value="1"/>
</dbReference>
<keyword evidence="6" id="KW-1185">Reference proteome</keyword>
<dbReference type="PANTHER" id="PTHR44688:SF16">
    <property type="entry name" value="DNA-BINDING TRANSCRIPTIONAL ACTIVATOR DEVR_DOSR"/>
    <property type="match status" value="1"/>
</dbReference>